<dbReference type="InterPro" id="IPR016161">
    <property type="entry name" value="Ald_DH/histidinol_DH"/>
</dbReference>
<accession>A0A559M5X6</accession>
<name>A0A559M5X6_9HELO</name>
<dbReference type="Gene3D" id="3.40.605.10">
    <property type="entry name" value="Aldehyde Dehydrogenase, Chain A, domain 1"/>
    <property type="match status" value="1"/>
</dbReference>
<organism evidence="3 4">
    <name type="scientific">Lachnellula willkommii</name>
    <dbReference type="NCBI Taxonomy" id="215461"/>
    <lineage>
        <taxon>Eukaryota</taxon>
        <taxon>Fungi</taxon>
        <taxon>Dikarya</taxon>
        <taxon>Ascomycota</taxon>
        <taxon>Pezizomycotina</taxon>
        <taxon>Leotiomycetes</taxon>
        <taxon>Helotiales</taxon>
        <taxon>Lachnaceae</taxon>
        <taxon>Lachnellula</taxon>
    </lineage>
</organism>
<dbReference type="InterPro" id="IPR015590">
    <property type="entry name" value="Aldehyde_DH_dom"/>
</dbReference>
<dbReference type="AlphaFoldDB" id="A0A559M5X6"/>
<keyword evidence="1" id="KW-0560">Oxidoreductase</keyword>
<dbReference type="SUPFAM" id="SSF53720">
    <property type="entry name" value="ALDH-like"/>
    <property type="match status" value="1"/>
</dbReference>
<dbReference type="InterPro" id="IPR050740">
    <property type="entry name" value="Aldehyde_DH_Superfamily"/>
</dbReference>
<dbReference type="GO" id="GO:0009450">
    <property type="term" value="P:gamma-aminobutyric acid catabolic process"/>
    <property type="evidence" value="ECO:0007669"/>
    <property type="project" value="TreeGrafter"/>
</dbReference>
<proteinExistence type="predicted"/>
<evidence type="ECO:0000259" key="2">
    <source>
        <dbReference type="Pfam" id="PF00171"/>
    </source>
</evidence>
<dbReference type="GO" id="GO:0004777">
    <property type="term" value="F:succinate-semialdehyde dehydrogenase (NAD+) activity"/>
    <property type="evidence" value="ECO:0007669"/>
    <property type="project" value="TreeGrafter"/>
</dbReference>
<dbReference type="Pfam" id="PF00171">
    <property type="entry name" value="Aldedh"/>
    <property type="match status" value="1"/>
</dbReference>
<evidence type="ECO:0000256" key="1">
    <source>
        <dbReference type="ARBA" id="ARBA00023002"/>
    </source>
</evidence>
<dbReference type="EMBL" id="QGML01001783">
    <property type="protein sequence ID" value="TVY88356.1"/>
    <property type="molecule type" value="Genomic_DNA"/>
</dbReference>
<keyword evidence="4" id="KW-1185">Reference proteome</keyword>
<dbReference type="Proteomes" id="UP000315522">
    <property type="component" value="Unassembled WGS sequence"/>
</dbReference>
<dbReference type="PANTHER" id="PTHR43353:SF6">
    <property type="entry name" value="CYTOPLASMIC ALDEHYDE DEHYDROGENASE (EUROFUNG)"/>
    <property type="match status" value="1"/>
</dbReference>
<reference evidence="3 4" key="1">
    <citation type="submission" date="2018-05" db="EMBL/GenBank/DDBJ databases">
        <title>Genome sequencing and assembly of the regulated plant pathogen Lachnellula willkommii and related sister species for the development of diagnostic species identification markers.</title>
        <authorList>
            <person name="Giroux E."/>
            <person name="Bilodeau G."/>
        </authorList>
    </citation>
    <scope>NUCLEOTIDE SEQUENCE [LARGE SCALE GENOMIC DNA]</scope>
    <source>
        <strain evidence="3 4">CBS 172.35</strain>
    </source>
</reference>
<protein>
    <submittedName>
        <fullName evidence="3">Salicylaldehyde dehydrogenase</fullName>
    </submittedName>
</protein>
<evidence type="ECO:0000313" key="4">
    <source>
        <dbReference type="Proteomes" id="UP000315522"/>
    </source>
</evidence>
<dbReference type="Gene3D" id="3.40.309.10">
    <property type="entry name" value="Aldehyde Dehydrogenase, Chain A, domain 2"/>
    <property type="match status" value="1"/>
</dbReference>
<dbReference type="PROSITE" id="PS00070">
    <property type="entry name" value="ALDEHYDE_DEHYDR_CYS"/>
    <property type="match status" value="1"/>
</dbReference>
<dbReference type="PANTHER" id="PTHR43353">
    <property type="entry name" value="SUCCINATE-SEMIALDEHYDE DEHYDROGENASE, MITOCHONDRIAL"/>
    <property type="match status" value="1"/>
</dbReference>
<comment type="caution">
    <text evidence="3">The sequence shown here is derived from an EMBL/GenBank/DDBJ whole genome shotgun (WGS) entry which is preliminary data.</text>
</comment>
<feature type="domain" description="Aldehyde dehydrogenase" evidence="2">
    <location>
        <begin position="19"/>
        <end position="470"/>
    </location>
</feature>
<sequence>MTYTVPLIINGLQVHTDVKLDISDPTSGKLLWHSSAASAKEVSEAINAAKAAFPSWSNINAIVKRGILHAAADIFDKKEAELSSIVKSESGCPDIWTDAVTQPAGTGLIRDVAGRITTITSTAPTMRDENAHAIVYKEPYGVVLAIAPWNAPYYLGIRAIIFALATGNTVVMKGSELSPRTFWFIASVFQEAGLPNGVLNFLTIRREDAAGLTKAIIEHEAIRKVSFTGSSNTGRIIATLCGQNLKPCILELGGKAGAIVLDDAEIQNAAVQCALGSFLYAGQVCMATERIIVHKAIAPAFSTAFVAAIGQVFPADGPAPVLISSAGAARTRTLVDDALSKGAKFFSGNLDTQEVSLAHIRPIVLEGVDSSMDIYHQESFGPVVSFIVVENEEEAIKVANDTEYGLAASVFTQNLETGLRVARKIESGAIHINKMTIFDDPNVPHGGVKSSGYGRFNGDVGMNEFLKTKGVTWNSV</sequence>
<dbReference type="CDD" id="cd07105">
    <property type="entry name" value="ALDH_SaliADH"/>
    <property type="match status" value="1"/>
</dbReference>
<dbReference type="InterPro" id="IPR016160">
    <property type="entry name" value="Ald_DH_CS_CYS"/>
</dbReference>
<dbReference type="InterPro" id="IPR016162">
    <property type="entry name" value="Ald_DH_N"/>
</dbReference>
<gene>
    <name evidence="3" type="primary">doxF_0</name>
    <name evidence="3" type="ORF">LAWI1_G007792</name>
</gene>
<dbReference type="InterPro" id="IPR016163">
    <property type="entry name" value="Ald_DH_C"/>
</dbReference>
<evidence type="ECO:0000313" key="3">
    <source>
        <dbReference type="EMBL" id="TVY88356.1"/>
    </source>
</evidence>